<name>T1U9U9_HELPX</name>
<dbReference type="EMBL" id="CP006691">
    <property type="protein sequence ID" value="AGT73717.1"/>
    <property type="molecule type" value="Genomic_DNA"/>
</dbReference>
<evidence type="ECO:0000313" key="2">
    <source>
        <dbReference type="Proteomes" id="UP000015920"/>
    </source>
</evidence>
<dbReference type="AlphaFoldDB" id="T1U9U9"/>
<organism evidence="1 2">
    <name type="scientific">Helicobacter pylori SouthAfrica20</name>
    <dbReference type="NCBI Taxonomy" id="1352356"/>
    <lineage>
        <taxon>Bacteria</taxon>
        <taxon>Pseudomonadati</taxon>
        <taxon>Campylobacterota</taxon>
        <taxon>Epsilonproteobacteria</taxon>
        <taxon>Campylobacterales</taxon>
        <taxon>Helicobacteraceae</taxon>
        <taxon>Helicobacter</taxon>
    </lineage>
</organism>
<gene>
    <name evidence="1" type="ORF">HPSA20_0478</name>
</gene>
<dbReference type="HOGENOM" id="CLU_3200685_0_0_7"/>
<sequence>MRHLLKNKNSFNYNKNKIKRFFLIKIRICFNGVNKMSKTLKGVLK</sequence>
<dbReference type="PATRIC" id="fig|1352356.3.peg.465"/>
<accession>T1U9U9</accession>
<dbReference type="KEGG" id="hpys:HPSA20_0478"/>
<evidence type="ECO:0000313" key="1">
    <source>
        <dbReference type="EMBL" id="AGT73717.1"/>
    </source>
</evidence>
<reference evidence="1 2" key="1">
    <citation type="journal article" date="2013" name="Genome Announc.">
        <title>Genome Sequences of Three hpAfrica2 Strains of Helicobacter pylori.</title>
        <authorList>
            <person name="Duncan S.S."/>
            <person name="Bertoli M.T."/>
            <person name="Kersulyte D."/>
            <person name="Valk P.L."/>
            <person name="Tamma S."/>
            <person name="Segal I."/>
            <person name="McClain M.S."/>
            <person name="Cover T.L."/>
            <person name="Berg D.E."/>
        </authorList>
    </citation>
    <scope>NUCLEOTIDE SEQUENCE [LARGE SCALE GENOMIC DNA]</scope>
    <source>
        <strain evidence="1">SouthAfrica20</strain>
    </source>
</reference>
<proteinExistence type="predicted"/>
<protein>
    <submittedName>
        <fullName evidence="1">Uncharacterized protein</fullName>
    </submittedName>
</protein>
<dbReference type="Proteomes" id="UP000015920">
    <property type="component" value="Chromosome"/>
</dbReference>